<evidence type="ECO:0000256" key="3">
    <source>
        <dbReference type="ARBA" id="ARBA00022843"/>
    </source>
</evidence>
<dbReference type="InterPro" id="IPR001346">
    <property type="entry name" value="Interferon_reg_fact_DNA-bd_dom"/>
</dbReference>
<dbReference type="EMBL" id="BFAA01014807">
    <property type="protein sequence ID" value="GCB79945.1"/>
    <property type="molecule type" value="Genomic_DNA"/>
</dbReference>
<evidence type="ECO:0000256" key="7">
    <source>
        <dbReference type="ARBA" id="ARBA00023163"/>
    </source>
</evidence>
<dbReference type="GO" id="GO:0000978">
    <property type="term" value="F:RNA polymerase II cis-regulatory region sequence-specific DNA binding"/>
    <property type="evidence" value="ECO:0007669"/>
    <property type="project" value="TreeGrafter"/>
</dbReference>
<evidence type="ECO:0000256" key="8">
    <source>
        <dbReference type="ARBA" id="ARBA00023242"/>
    </source>
</evidence>
<comment type="caution">
    <text evidence="11">The sequence shown here is derived from an EMBL/GenBank/DDBJ whole genome shotgun (WGS) entry which is preliminary data.</text>
</comment>
<dbReference type="Gene3D" id="1.10.10.10">
    <property type="entry name" value="Winged helix-like DNA-binding domain superfamily/Winged helix DNA-binding domain"/>
    <property type="match status" value="1"/>
</dbReference>
<evidence type="ECO:0000256" key="5">
    <source>
        <dbReference type="ARBA" id="ARBA00023125"/>
    </source>
</evidence>
<dbReference type="PROSITE" id="PS00601">
    <property type="entry name" value="IRF_1"/>
    <property type="match status" value="1"/>
</dbReference>
<feature type="region of interest" description="Disordered" evidence="9">
    <location>
        <begin position="151"/>
        <end position="189"/>
    </location>
</feature>
<dbReference type="OMA" id="HSGYTIH"/>
<dbReference type="AlphaFoldDB" id="A0A401Q3J5"/>
<dbReference type="GO" id="GO:0002376">
    <property type="term" value="P:immune system process"/>
    <property type="evidence" value="ECO:0007669"/>
    <property type="project" value="TreeGrafter"/>
</dbReference>
<comment type="subcellular location">
    <subcellularLocation>
        <location evidence="1">Nucleus</location>
    </subcellularLocation>
</comment>
<dbReference type="PROSITE" id="PS51507">
    <property type="entry name" value="IRF_2"/>
    <property type="match status" value="1"/>
</dbReference>
<dbReference type="PRINTS" id="PR00267">
    <property type="entry name" value="INTFRNREGFCT"/>
</dbReference>
<dbReference type="GO" id="GO:0005634">
    <property type="term" value="C:nucleus"/>
    <property type="evidence" value="ECO:0007669"/>
    <property type="project" value="UniProtKB-SubCell"/>
</dbReference>
<dbReference type="OrthoDB" id="6538197at2759"/>
<feature type="compositionally biased region" description="Basic and acidic residues" evidence="9">
    <location>
        <begin position="159"/>
        <end position="174"/>
    </location>
</feature>
<evidence type="ECO:0000313" key="12">
    <source>
        <dbReference type="Proteomes" id="UP000288216"/>
    </source>
</evidence>
<keyword evidence="5" id="KW-0238">DNA-binding</keyword>
<dbReference type="PANTHER" id="PTHR11949:SF3">
    <property type="entry name" value="INTERFERON REGULATORY FACTOR 1"/>
    <property type="match status" value="1"/>
</dbReference>
<evidence type="ECO:0000256" key="1">
    <source>
        <dbReference type="ARBA" id="ARBA00004123"/>
    </source>
</evidence>
<accession>A0A401Q3J5</accession>
<evidence type="ECO:0000256" key="6">
    <source>
        <dbReference type="ARBA" id="ARBA00023159"/>
    </source>
</evidence>
<evidence type="ECO:0000259" key="10">
    <source>
        <dbReference type="PROSITE" id="PS51507"/>
    </source>
</evidence>
<feature type="domain" description="IRF tryptophan pentad repeat" evidence="10">
    <location>
        <begin position="46"/>
        <end position="154"/>
    </location>
</feature>
<gene>
    <name evidence="11" type="ORF">scyTo_0019632</name>
</gene>
<keyword evidence="2" id="KW-1017">Isopeptide bond</keyword>
<proteinExistence type="predicted"/>
<protein>
    <recommendedName>
        <fullName evidence="10">IRF tryptophan pentad repeat domain-containing protein</fullName>
    </recommendedName>
</protein>
<evidence type="ECO:0000256" key="4">
    <source>
        <dbReference type="ARBA" id="ARBA00023015"/>
    </source>
</evidence>
<keyword evidence="6" id="KW-0010">Activator</keyword>
<dbReference type="InterPro" id="IPR036388">
    <property type="entry name" value="WH-like_DNA-bd_sf"/>
</dbReference>
<reference evidence="11 12" key="1">
    <citation type="journal article" date="2018" name="Nat. Ecol. Evol.">
        <title>Shark genomes provide insights into elasmobranch evolution and the origin of vertebrates.</title>
        <authorList>
            <person name="Hara Y"/>
            <person name="Yamaguchi K"/>
            <person name="Onimaru K"/>
            <person name="Kadota M"/>
            <person name="Koyanagi M"/>
            <person name="Keeley SD"/>
            <person name="Tatsumi K"/>
            <person name="Tanaka K"/>
            <person name="Motone F"/>
            <person name="Kageyama Y"/>
            <person name="Nozu R"/>
            <person name="Adachi N"/>
            <person name="Nishimura O"/>
            <person name="Nakagawa R"/>
            <person name="Tanegashima C"/>
            <person name="Kiyatake I"/>
            <person name="Matsumoto R"/>
            <person name="Murakumo K"/>
            <person name="Nishida K"/>
            <person name="Terakita A"/>
            <person name="Kuratani S"/>
            <person name="Sato K"/>
            <person name="Hyodo S Kuraku.S."/>
        </authorList>
    </citation>
    <scope>NUCLEOTIDE SEQUENCE [LARGE SCALE GENOMIC DNA]</scope>
</reference>
<keyword evidence="4" id="KW-0805">Transcription regulation</keyword>
<keyword evidence="8" id="KW-0539">Nucleus</keyword>
<dbReference type="PANTHER" id="PTHR11949">
    <property type="entry name" value="INTERFERON REGULATORY FACTOR"/>
    <property type="match status" value="1"/>
</dbReference>
<dbReference type="STRING" id="75743.A0A401Q3J5"/>
<dbReference type="InterPro" id="IPR036390">
    <property type="entry name" value="WH_DNA-bd_sf"/>
</dbReference>
<keyword evidence="3" id="KW-0832">Ubl conjugation</keyword>
<dbReference type="CDD" id="cd00103">
    <property type="entry name" value="IRF"/>
    <property type="match status" value="1"/>
</dbReference>
<keyword evidence="12" id="KW-1185">Reference proteome</keyword>
<evidence type="ECO:0000256" key="9">
    <source>
        <dbReference type="SAM" id="MobiDB-lite"/>
    </source>
</evidence>
<keyword evidence="7" id="KW-0804">Transcription</keyword>
<sequence length="383" mass="43078">MVRGKGKGTENHRASEEILLNGSPRAVQSFTPAVLQYSSQNMPVARMRMRSWLELQINSNAISGLDWINKEKKMFQIPWKHAARHGWSMETDASLFRNWAIHTGRFRQGIDLPEPKTWKANFRCAMNSLPDIEEVKDRSVNKGSSAIRVYRMLPPLDRSNQKEKKSRSSKDSKCKSRKRDIKSKVKLEAQESVAPKLPIDHTTYTAPEQCASQEMVVDSTVNIGEFSPSESCSAEDHLTDWTMNEIVGESEDQVVSTCELYAFQISPMPSPAATSAADSFLTTDDVAEMANEMIQEPCQWEHSNIEGKGYLSNVMGTMPLTFFESDAKSNEQETTSHLTLQDGSWPNSTGEFELRLHTDFRGVDLVSWLESANWPTGALISCT</sequence>
<name>A0A401Q3J5_SCYTO</name>
<dbReference type="SMART" id="SM00348">
    <property type="entry name" value="IRF"/>
    <property type="match status" value="1"/>
</dbReference>
<dbReference type="Proteomes" id="UP000288216">
    <property type="component" value="Unassembled WGS sequence"/>
</dbReference>
<dbReference type="GO" id="GO:0000981">
    <property type="term" value="F:DNA-binding transcription factor activity, RNA polymerase II-specific"/>
    <property type="evidence" value="ECO:0007669"/>
    <property type="project" value="TreeGrafter"/>
</dbReference>
<organism evidence="11 12">
    <name type="scientific">Scyliorhinus torazame</name>
    <name type="common">Cloudy catshark</name>
    <name type="synonym">Catulus torazame</name>
    <dbReference type="NCBI Taxonomy" id="75743"/>
    <lineage>
        <taxon>Eukaryota</taxon>
        <taxon>Metazoa</taxon>
        <taxon>Chordata</taxon>
        <taxon>Craniata</taxon>
        <taxon>Vertebrata</taxon>
        <taxon>Chondrichthyes</taxon>
        <taxon>Elasmobranchii</taxon>
        <taxon>Galeomorphii</taxon>
        <taxon>Galeoidea</taxon>
        <taxon>Carcharhiniformes</taxon>
        <taxon>Scyliorhinidae</taxon>
        <taxon>Scyliorhinus</taxon>
    </lineage>
</organism>
<dbReference type="Pfam" id="PF00605">
    <property type="entry name" value="IRF"/>
    <property type="match status" value="1"/>
</dbReference>
<dbReference type="FunFam" id="1.10.10.10:FF:000065">
    <property type="entry name" value="Interferon regulatory factor"/>
    <property type="match status" value="1"/>
</dbReference>
<evidence type="ECO:0000256" key="2">
    <source>
        <dbReference type="ARBA" id="ARBA00022499"/>
    </source>
</evidence>
<dbReference type="SUPFAM" id="SSF46785">
    <property type="entry name" value="Winged helix' DNA-binding domain"/>
    <property type="match status" value="1"/>
</dbReference>
<evidence type="ECO:0000313" key="11">
    <source>
        <dbReference type="EMBL" id="GCB79945.1"/>
    </source>
</evidence>
<dbReference type="InterPro" id="IPR019817">
    <property type="entry name" value="Interferon_reg_fac_CS"/>
</dbReference>